<evidence type="ECO:0000256" key="4">
    <source>
        <dbReference type="ARBA" id="ARBA00022840"/>
    </source>
</evidence>
<dbReference type="InterPro" id="IPR003812">
    <property type="entry name" value="Fido"/>
</dbReference>
<comment type="catalytic activity">
    <reaction evidence="6">
        <text>L-threonyl-[protein] + ATP = 3-O-(5'-adenylyl)-L-threonyl-[protein] + diphosphate</text>
        <dbReference type="Rhea" id="RHEA:54292"/>
        <dbReference type="Rhea" id="RHEA-COMP:11060"/>
        <dbReference type="Rhea" id="RHEA-COMP:13847"/>
        <dbReference type="ChEBI" id="CHEBI:30013"/>
        <dbReference type="ChEBI" id="CHEBI:30616"/>
        <dbReference type="ChEBI" id="CHEBI:33019"/>
        <dbReference type="ChEBI" id="CHEBI:138113"/>
        <dbReference type="EC" id="2.7.7.108"/>
    </reaction>
</comment>
<evidence type="ECO:0000256" key="1">
    <source>
        <dbReference type="ARBA" id="ARBA00022679"/>
    </source>
</evidence>
<reference evidence="10" key="1">
    <citation type="journal article" date="2010" name="FEMS Microbiol. Lett.">
        <title>Analysis of plasmid diversity in 96 Rhodococcus equi strains isolated in Normandy (France) and sequencing of the 87-kb type I virulence plasmid.</title>
        <authorList>
            <person name="Duquesne F."/>
            <person name="Hebert L."/>
            <person name="Sevin C."/>
            <person name="Breuil M.F."/>
            <person name="Tapprest J."/>
            <person name="Laugier C."/>
            <person name="Petry S."/>
        </authorList>
    </citation>
    <scope>NUCLEOTIDE SEQUENCE</scope>
    <source>
        <strain evidence="10">MBE116</strain>
        <plasmid evidence="10">pVAPAMBE116</plasmid>
    </source>
</reference>
<dbReference type="PANTHER" id="PTHR39560:SF1">
    <property type="entry name" value="PROTEIN ADENYLYLTRANSFERASE FIC-RELATED"/>
    <property type="match status" value="1"/>
</dbReference>
<dbReference type="GO" id="GO:0051302">
    <property type="term" value="P:regulation of cell division"/>
    <property type="evidence" value="ECO:0007669"/>
    <property type="project" value="TreeGrafter"/>
</dbReference>
<evidence type="ECO:0000313" key="10">
    <source>
        <dbReference type="EMBL" id="ADI50197.1"/>
    </source>
</evidence>
<proteinExistence type="predicted"/>
<dbReference type="GO" id="GO:0005524">
    <property type="term" value="F:ATP binding"/>
    <property type="evidence" value="ECO:0007669"/>
    <property type="project" value="UniProtKB-KW"/>
</dbReference>
<evidence type="ECO:0000259" key="9">
    <source>
        <dbReference type="PROSITE" id="PS51459"/>
    </source>
</evidence>
<dbReference type="PANTHER" id="PTHR39560">
    <property type="entry name" value="PROTEIN ADENYLYLTRANSFERASE FIC-RELATED"/>
    <property type="match status" value="1"/>
</dbReference>
<feature type="region of interest" description="Disordered" evidence="8">
    <location>
        <begin position="301"/>
        <end position="331"/>
    </location>
</feature>
<dbReference type="Gene3D" id="1.10.3290.10">
    <property type="entry name" value="Fido-like domain"/>
    <property type="match status" value="1"/>
</dbReference>
<keyword evidence="1" id="KW-0808">Transferase</keyword>
<dbReference type="RefSeq" id="WP_013189663.1">
    <property type="nucleotide sequence ID" value="NC_014247.1"/>
</dbReference>
<dbReference type="Pfam" id="PF02661">
    <property type="entry name" value="Fic"/>
    <property type="match status" value="1"/>
</dbReference>
<keyword evidence="2" id="KW-0548">Nucleotidyltransferase</keyword>
<sequence length="331" mass="36855">MSKPRGFSQEWVDYFIPETVSYDPQTGWPNLDDAVMRNLIAVDLGFEHGLPDQTIVDRLEVASSIKRLHELERNPIPGNYDLAHMQRIHHHLFQDVYPWAGEIRTAPRDWPMTKLGPNVKAHLAGEPNPPEVPHSYFAAKEIVPIAGRELDRIAAKDNLRGLDRGQFVDELTTVWARVNYVHPFREGNTRTQFAFFRQLAAEAGYELDTERFRDADSTPGADNAVAGDLRTKFIWGRFQFQQTGETTLLREALDEGIRPTLEAEAGDDLPVGPIIERGYDVSALSAATAGHLRSARAMLTNRSTASSPKIDAGHSSAELSRAPSADAGYEA</sequence>
<dbReference type="SUPFAM" id="SSF140931">
    <property type="entry name" value="Fic-like"/>
    <property type="match status" value="1"/>
</dbReference>
<comment type="catalytic activity">
    <reaction evidence="7">
        <text>L-tyrosyl-[protein] + ATP = O-(5'-adenylyl)-L-tyrosyl-[protein] + diphosphate</text>
        <dbReference type="Rhea" id="RHEA:54288"/>
        <dbReference type="Rhea" id="RHEA-COMP:10136"/>
        <dbReference type="Rhea" id="RHEA-COMP:13846"/>
        <dbReference type="ChEBI" id="CHEBI:30616"/>
        <dbReference type="ChEBI" id="CHEBI:33019"/>
        <dbReference type="ChEBI" id="CHEBI:46858"/>
        <dbReference type="ChEBI" id="CHEBI:83624"/>
        <dbReference type="EC" id="2.7.7.108"/>
    </reaction>
</comment>
<dbReference type="EMBL" id="HM114217">
    <property type="protein sequence ID" value="ADI50197.1"/>
    <property type="molecule type" value="Genomic_DNA"/>
</dbReference>
<feature type="domain" description="Fido" evidence="9">
    <location>
        <begin position="80"/>
        <end position="236"/>
    </location>
</feature>
<evidence type="ECO:0000256" key="2">
    <source>
        <dbReference type="ARBA" id="ARBA00022695"/>
    </source>
</evidence>
<evidence type="ECO:0000256" key="6">
    <source>
        <dbReference type="ARBA" id="ARBA00047939"/>
    </source>
</evidence>
<evidence type="ECO:0000256" key="3">
    <source>
        <dbReference type="ARBA" id="ARBA00022741"/>
    </source>
</evidence>
<protein>
    <recommendedName>
        <fullName evidence="5">protein adenylyltransferase</fullName>
        <ecNumber evidence="5">2.7.7.108</ecNumber>
    </recommendedName>
</protein>
<keyword evidence="4" id="KW-0067">ATP-binding</keyword>
<organism evidence="10">
    <name type="scientific">Rhodococcus hoagii</name>
    <name type="common">Corynebacterium equii</name>
    <dbReference type="NCBI Taxonomy" id="43767"/>
    <lineage>
        <taxon>Bacteria</taxon>
        <taxon>Bacillati</taxon>
        <taxon>Actinomycetota</taxon>
        <taxon>Actinomycetes</taxon>
        <taxon>Mycobacteriales</taxon>
        <taxon>Nocardiaceae</taxon>
        <taxon>Prescottella</taxon>
    </lineage>
</organism>
<dbReference type="AlphaFoldDB" id="D9I5L6"/>
<accession>D9I5L6</accession>
<dbReference type="PROSITE" id="PS51459">
    <property type="entry name" value="FIDO"/>
    <property type="match status" value="1"/>
</dbReference>
<evidence type="ECO:0000256" key="5">
    <source>
        <dbReference type="ARBA" id="ARBA00034531"/>
    </source>
</evidence>
<geneLocation type="plasmid" evidence="10">
    <name>pVAPAMBE116</name>
</geneLocation>
<dbReference type="GO" id="GO:0070733">
    <property type="term" value="F:AMPylase activity"/>
    <property type="evidence" value="ECO:0007669"/>
    <property type="project" value="UniProtKB-EC"/>
</dbReference>
<evidence type="ECO:0000256" key="8">
    <source>
        <dbReference type="SAM" id="MobiDB-lite"/>
    </source>
</evidence>
<gene>
    <name evidence="10" type="ORF">pVapA_0040</name>
</gene>
<name>D9I5L6_RHOHA</name>
<evidence type="ECO:0000256" key="7">
    <source>
        <dbReference type="ARBA" id="ARBA00048696"/>
    </source>
</evidence>
<dbReference type="EC" id="2.7.7.108" evidence="5"/>
<keyword evidence="3" id="KW-0547">Nucleotide-binding</keyword>
<keyword evidence="10" id="KW-0614">Plasmid</keyword>
<dbReference type="InterPro" id="IPR036597">
    <property type="entry name" value="Fido-like_dom_sf"/>
</dbReference>